<proteinExistence type="predicted"/>
<evidence type="ECO:0000313" key="1">
    <source>
        <dbReference type="EMBL" id="WGZ92292.1"/>
    </source>
</evidence>
<dbReference type="Proteomes" id="UP001300672">
    <property type="component" value="Chromosome"/>
</dbReference>
<accession>A0AA95H7J1</accession>
<name>A0AA95H7J1_9GAMM</name>
<sequence length="1182" mass="137072">MDDLFDKPNKKPKISIPRAKLFLRARLGWLWGYPQYKTPQWSWQAWYYPQPWEQQNFTPSEQDLAQAAYAYSRLIANFPKALPEVVGDVAVWREQVSLKLKAIRQLLAGQAVEPWSALLVPAQHQRLLRHVQHLTQQYPDLRLLLEQFMWWLSLDLTAVYAAVDWIETEAANLTTLMQISDYATDTAFHLFALTQKTPKAKVQRLLLIMLNPIWQADDITYYKNTFQQYFTYLQKVNTNSELREINIEDTHKTVTALNRWQQWLVALLLKTPKQRKLEIDAVTELLTPALLADWQAWHELSREFVKTYERKRQSLIKMALWQNKSCPLDKAKYAEAKAELLDYIRAWSPDLIFNTPSLFLNMQQLFSLMNSLHAQPFFAECLARLSKQLARLPNSHALRDSATPLVFLWHWQKLAETDSNSDAYVRQTLSQWLNYLQSACTTEQLSIRLQPWLGLMAFAAEYHHWRAYKSPEAELIYNYDTVDSALFFQQLAQLAERASDLMAEQVAVFYDFYVATPTTWPQLDYFLALKRQHLHLNTEVTDATVLARLLGNERSPEQFVQLIETWQLAREQQAFPETKQLQALNIASWLQHYGYTDLVELLKPAFAWDTVQKLSEQQQFLTLQEQTLPSPLICSTSDVRFIQAYPLALHSSLQRLARYHPAAENVAKRILQAQFPETAQIEQEIAVLVNKVAHNPASHLQQRLANLRARLQQPLPVSAQRLQHLATKLDYAALNSVLTQWQAQCQQQLVQHLTHTLGIQQLAPAWLEDTKALTTLSGLTRLSVLERKLAVRLLQAELQGNYPLIHEPANRKWLEAMQAMGVNTNAWLQHFALDITVSNADSKLHLQCRFAEKVMAILQMGDHFNTCLSHDGCNFFSTLTNAADINKRVLFAYNAQGEVVGRCLFVISDNGHLLHFHPYSHLQQGVFEQAIEQVLTILEQRLGTHRAKTGQISTLVAKRWYNDGIATLMQTTPVLAQGSQFQRLLTQKPLAIHEVWDCLQTQFAPQALRVIDVLQAIDVAIALEHVDVAFNLAYHAKQQAICNNAHFTPYYRQFLNNPVVDKEKLWELAQAWVVQELQLTIEQHDFIQTDIMEFFIKMRPIKALQWLRAIKHKRYFRNSYWFKASVLYYKCLAYFQLKRPRKVLELALPYLKQPYSQDFISDLNELVETCQQQLAAANIRQL</sequence>
<protein>
    <submittedName>
        <fullName evidence="1">Uncharacterized protein</fullName>
    </submittedName>
</protein>
<dbReference type="AlphaFoldDB" id="A0AA95H7J1"/>
<organism evidence="1">
    <name type="scientific">Candidatus Thiocaldithrix dubininis</name>
    <dbReference type="NCBI Taxonomy" id="3080823"/>
    <lineage>
        <taxon>Bacteria</taxon>
        <taxon>Pseudomonadati</taxon>
        <taxon>Pseudomonadota</taxon>
        <taxon>Gammaproteobacteria</taxon>
        <taxon>Thiotrichales</taxon>
        <taxon>Thiotrichaceae</taxon>
        <taxon>Candidatus Thiocaldithrix</taxon>
    </lineage>
</organism>
<dbReference type="KEGG" id="tdu:QJT80_07350"/>
<dbReference type="EMBL" id="CP124755">
    <property type="protein sequence ID" value="WGZ92292.1"/>
    <property type="molecule type" value="Genomic_DNA"/>
</dbReference>
<reference evidence="1" key="2">
    <citation type="submission" date="2023-04" db="EMBL/GenBank/DDBJ databases">
        <authorList>
            <person name="Beletskiy A.V."/>
            <person name="Mardanov A.V."/>
            <person name="Ravin N.V."/>
        </authorList>
    </citation>
    <scope>NUCLEOTIDE SEQUENCE</scope>
    <source>
        <strain evidence="1">GKL-01</strain>
    </source>
</reference>
<gene>
    <name evidence="1" type="ORF">QJT80_07350</name>
</gene>
<reference evidence="1" key="1">
    <citation type="journal article" date="2023" name="Int. J. Mol. Sci.">
        <title>Metagenomics Revealed a New Genus 'Candidatus Thiocaldithrix dubininis' gen. nov., sp. nov. and a New Species 'Candidatus Thiothrix putei' sp. nov. in the Family Thiotrichaceae, Some Members of Which Have Traits of Both Na+- and H+-Motive Energetics.</title>
        <authorList>
            <person name="Ravin N.V."/>
            <person name="Muntyan M.S."/>
            <person name="Smolyakov D.D."/>
            <person name="Rudenko T.S."/>
            <person name="Beletsky A.V."/>
            <person name="Mardanov A.V."/>
            <person name="Grabovich M.Y."/>
        </authorList>
    </citation>
    <scope>NUCLEOTIDE SEQUENCE</scope>
    <source>
        <strain evidence="1">GKL-01</strain>
    </source>
</reference>